<keyword evidence="7" id="KW-1185">Reference proteome</keyword>
<dbReference type="InterPro" id="IPR032808">
    <property type="entry name" value="DoxX"/>
</dbReference>
<proteinExistence type="predicted"/>
<evidence type="ECO:0008006" key="8">
    <source>
        <dbReference type="Google" id="ProtNLM"/>
    </source>
</evidence>
<organism evidence="6 7">
    <name type="scientific">Streptomyces axinellae</name>
    <dbReference type="NCBI Taxonomy" id="552788"/>
    <lineage>
        <taxon>Bacteria</taxon>
        <taxon>Bacillati</taxon>
        <taxon>Actinomycetota</taxon>
        <taxon>Actinomycetes</taxon>
        <taxon>Kitasatosporales</taxon>
        <taxon>Streptomycetaceae</taxon>
        <taxon>Streptomyces</taxon>
    </lineage>
</organism>
<evidence type="ECO:0000256" key="2">
    <source>
        <dbReference type="ARBA" id="ARBA00022692"/>
    </source>
</evidence>
<evidence type="ECO:0000256" key="1">
    <source>
        <dbReference type="ARBA" id="ARBA00004141"/>
    </source>
</evidence>
<dbReference type="Proteomes" id="UP001501447">
    <property type="component" value="Unassembled WGS sequence"/>
</dbReference>
<protein>
    <recommendedName>
        <fullName evidence="8">DoxX family protein</fullName>
    </recommendedName>
</protein>
<keyword evidence="4" id="KW-0472">Membrane</keyword>
<keyword evidence="2" id="KW-0812">Transmembrane</keyword>
<evidence type="ECO:0000313" key="7">
    <source>
        <dbReference type="Proteomes" id="UP001501447"/>
    </source>
</evidence>
<dbReference type="EMBL" id="BAAARJ010000023">
    <property type="protein sequence ID" value="GAA2634098.1"/>
    <property type="molecule type" value="Genomic_DNA"/>
</dbReference>
<feature type="region of interest" description="Disordered" evidence="5">
    <location>
        <begin position="136"/>
        <end position="226"/>
    </location>
</feature>
<evidence type="ECO:0000256" key="3">
    <source>
        <dbReference type="ARBA" id="ARBA00022989"/>
    </source>
</evidence>
<evidence type="ECO:0000256" key="4">
    <source>
        <dbReference type="ARBA" id="ARBA00023136"/>
    </source>
</evidence>
<comment type="caution">
    <text evidence="6">The sequence shown here is derived from an EMBL/GenBank/DDBJ whole genome shotgun (WGS) entry which is preliminary data.</text>
</comment>
<dbReference type="Pfam" id="PF07681">
    <property type="entry name" value="DoxX"/>
    <property type="match status" value="1"/>
</dbReference>
<evidence type="ECO:0000256" key="5">
    <source>
        <dbReference type="SAM" id="MobiDB-lite"/>
    </source>
</evidence>
<keyword evidence="3" id="KW-1133">Transmembrane helix</keyword>
<dbReference type="RefSeq" id="WP_344570014.1">
    <property type="nucleotide sequence ID" value="NZ_BAAARJ010000023.1"/>
</dbReference>
<name>A0ABN3QSP0_9ACTN</name>
<sequence length="226" mass="23319">MTPLNLASRPLLGLFFVSAGIDSLRDPDPRAQVAKPLLDKARAQVSVLPDDDVLLVRINAGVQVAAGAMLTLGKLPRLSALALAASLLPTTLAGHSFWEHEDPGERASHQIHLGKNVAILGGLLAVVSDASHQARAHAWHERARKARTKQQGKQCGTPHCKSGCPVHRGPHGAHGPRAAHGPIGSHIPGSSRITRNSSGSSSSGSSGGSGGSRAPKLLARAGGRGK</sequence>
<evidence type="ECO:0000313" key="6">
    <source>
        <dbReference type="EMBL" id="GAA2634098.1"/>
    </source>
</evidence>
<comment type="subcellular location">
    <subcellularLocation>
        <location evidence="1">Membrane</location>
        <topology evidence="1">Multi-pass membrane protein</topology>
    </subcellularLocation>
</comment>
<accession>A0ABN3QSP0</accession>
<gene>
    <name evidence="6" type="ORF">GCM10009863_57990</name>
</gene>
<feature type="compositionally biased region" description="Basic residues" evidence="5">
    <location>
        <begin position="136"/>
        <end position="150"/>
    </location>
</feature>
<reference evidence="6 7" key="1">
    <citation type="journal article" date="2019" name="Int. J. Syst. Evol. Microbiol.">
        <title>The Global Catalogue of Microorganisms (GCM) 10K type strain sequencing project: providing services to taxonomists for standard genome sequencing and annotation.</title>
        <authorList>
            <consortium name="The Broad Institute Genomics Platform"/>
            <consortium name="The Broad Institute Genome Sequencing Center for Infectious Disease"/>
            <person name="Wu L."/>
            <person name="Ma J."/>
        </authorList>
    </citation>
    <scope>NUCLEOTIDE SEQUENCE [LARGE SCALE GENOMIC DNA]</scope>
    <source>
        <strain evidence="6 7">JCM 16373</strain>
    </source>
</reference>